<dbReference type="AlphaFoldDB" id="A0A1W1BY67"/>
<protein>
    <submittedName>
        <fullName evidence="1">Putative cytoplasmic protein</fullName>
    </submittedName>
</protein>
<accession>A0A1W1BY67</accession>
<gene>
    <name evidence="1" type="ORF">MNB_SV-13-1186</name>
</gene>
<evidence type="ECO:0000313" key="1">
    <source>
        <dbReference type="EMBL" id="SFV58435.1"/>
    </source>
</evidence>
<proteinExistence type="predicted"/>
<organism evidence="1">
    <name type="scientific">hydrothermal vent metagenome</name>
    <dbReference type="NCBI Taxonomy" id="652676"/>
    <lineage>
        <taxon>unclassified sequences</taxon>
        <taxon>metagenomes</taxon>
        <taxon>ecological metagenomes</taxon>
    </lineage>
</organism>
<reference evidence="1" key="1">
    <citation type="submission" date="2016-10" db="EMBL/GenBank/DDBJ databases">
        <authorList>
            <person name="de Groot N.N."/>
        </authorList>
    </citation>
    <scope>NUCLEOTIDE SEQUENCE</scope>
</reference>
<name>A0A1W1BY67_9ZZZZ</name>
<dbReference type="EMBL" id="FPHM01000051">
    <property type="protein sequence ID" value="SFV58435.1"/>
    <property type="molecule type" value="Genomic_DNA"/>
</dbReference>
<sequence>MLELTSAVNRLENFHKYMNEAYIYLKKHKEILDTHPMWYRLMLDISKGQKWDKKRFFSLLDEAILKYPYFEPIYYGALFHMHPKSASFSHAEIEIVAQKALKATKDKMNNSMYAKFYWVASQAIYKEKLFLDSNVKWEIMRKGIDDVLKDFPSQRNINYFAYYSCLAKDKNKTKELLSMIIKEPSKYPWIKNDNFYTKCVNWSK</sequence>